<evidence type="ECO:0000313" key="2">
    <source>
        <dbReference type="Proteomes" id="UP000053477"/>
    </source>
</evidence>
<dbReference type="AlphaFoldDB" id="A0A0H2R672"/>
<evidence type="ECO:0000313" key="1">
    <source>
        <dbReference type="EMBL" id="KLO04943.1"/>
    </source>
</evidence>
<reference evidence="1 2" key="1">
    <citation type="submission" date="2015-04" db="EMBL/GenBank/DDBJ databases">
        <title>Complete genome sequence of Schizopora paradoxa KUC8140, a cosmopolitan wood degrader in East Asia.</title>
        <authorList>
            <consortium name="DOE Joint Genome Institute"/>
            <person name="Min B."/>
            <person name="Park H."/>
            <person name="Jang Y."/>
            <person name="Kim J.-J."/>
            <person name="Kim K.H."/>
            <person name="Pangilinan J."/>
            <person name="Lipzen A."/>
            <person name="Riley R."/>
            <person name="Grigoriev I.V."/>
            <person name="Spatafora J.W."/>
            <person name="Choi I.-G."/>
        </authorList>
    </citation>
    <scope>NUCLEOTIDE SEQUENCE [LARGE SCALE GENOMIC DNA]</scope>
    <source>
        <strain evidence="1 2">KUC8140</strain>
    </source>
</reference>
<dbReference type="EMBL" id="KQ086398">
    <property type="protein sequence ID" value="KLO04943.1"/>
    <property type="molecule type" value="Genomic_DNA"/>
</dbReference>
<keyword evidence="2" id="KW-1185">Reference proteome</keyword>
<sequence length="106" mass="12066">MPDVVSIPAVPCIPPSTSLLPPYTFPPLSRRRRRHSDDGIYRELLTRPLKVFGLRSIASYRSNSNVDGIDRKLLRGAVVSSDTHRRARNDGIYRKRSMSCVDRARM</sequence>
<protein>
    <submittedName>
        <fullName evidence="1">Uncharacterized protein</fullName>
    </submittedName>
</protein>
<gene>
    <name evidence="1" type="ORF">SCHPADRAFT_911350</name>
</gene>
<dbReference type="Proteomes" id="UP000053477">
    <property type="component" value="Unassembled WGS sequence"/>
</dbReference>
<proteinExistence type="predicted"/>
<dbReference type="InParanoid" id="A0A0H2R672"/>
<name>A0A0H2R672_9AGAM</name>
<organism evidence="1 2">
    <name type="scientific">Schizopora paradoxa</name>
    <dbReference type="NCBI Taxonomy" id="27342"/>
    <lineage>
        <taxon>Eukaryota</taxon>
        <taxon>Fungi</taxon>
        <taxon>Dikarya</taxon>
        <taxon>Basidiomycota</taxon>
        <taxon>Agaricomycotina</taxon>
        <taxon>Agaricomycetes</taxon>
        <taxon>Hymenochaetales</taxon>
        <taxon>Schizoporaceae</taxon>
        <taxon>Schizopora</taxon>
    </lineage>
</organism>
<accession>A0A0H2R672</accession>
<feature type="non-terminal residue" evidence="1">
    <location>
        <position position="106"/>
    </location>
</feature>